<sequence>MNSQEIKYVGIDCGKKSLEVVRINSENSLERRQFSTTESGISSLLKWLTLNDIVGLEAGSQSFRIAKSILNKGIQVIVLNPGDLATRVVGDLATIYQSLKKTDKEDSLKTPLINVIQ</sequence>
<dbReference type="InterPro" id="IPR002525">
    <property type="entry name" value="Transp_IS110-like_N"/>
</dbReference>
<gene>
    <name evidence="2" type="ORF">LEP1GSC193_1570</name>
</gene>
<dbReference type="AlphaFoldDB" id="T0GZG5"/>
<keyword evidence="3" id="KW-1185">Reference proteome</keyword>
<dbReference type="Pfam" id="PF01548">
    <property type="entry name" value="DEDD_Tnp_IS110"/>
    <property type="match status" value="1"/>
</dbReference>
<name>T0GZG5_9LEPT</name>
<feature type="domain" description="Transposase IS110-like N-terminal" evidence="1">
    <location>
        <begin position="9"/>
        <end position="107"/>
    </location>
</feature>
<dbReference type="PANTHER" id="PTHR33055">
    <property type="entry name" value="TRANSPOSASE FOR INSERTION SEQUENCE ELEMENT IS1111A"/>
    <property type="match status" value="1"/>
</dbReference>
<accession>T0GZG5</accession>
<protein>
    <submittedName>
        <fullName evidence="2">Transposase</fullName>
    </submittedName>
</protein>
<dbReference type="Proteomes" id="UP000015445">
    <property type="component" value="Unassembled WGS sequence"/>
</dbReference>
<evidence type="ECO:0000259" key="1">
    <source>
        <dbReference type="Pfam" id="PF01548"/>
    </source>
</evidence>
<evidence type="ECO:0000313" key="3">
    <source>
        <dbReference type="Proteomes" id="UP000015445"/>
    </source>
</evidence>
<evidence type="ECO:0000313" key="2">
    <source>
        <dbReference type="EMBL" id="EQA78674.1"/>
    </source>
</evidence>
<dbReference type="GO" id="GO:0004803">
    <property type="term" value="F:transposase activity"/>
    <property type="evidence" value="ECO:0007669"/>
    <property type="project" value="InterPro"/>
</dbReference>
<dbReference type="GO" id="GO:0003677">
    <property type="term" value="F:DNA binding"/>
    <property type="evidence" value="ECO:0007669"/>
    <property type="project" value="InterPro"/>
</dbReference>
<comment type="caution">
    <text evidence="2">The sequence shown here is derived from an EMBL/GenBank/DDBJ whole genome shotgun (WGS) entry which is preliminary data.</text>
</comment>
<dbReference type="EMBL" id="AOHD02000062">
    <property type="protein sequence ID" value="EQA78674.1"/>
    <property type="molecule type" value="Genomic_DNA"/>
</dbReference>
<dbReference type="PANTHER" id="PTHR33055:SF3">
    <property type="entry name" value="PUTATIVE TRANSPOSASE FOR IS117-RELATED"/>
    <property type="match status" value="1"/>
</dbReference>
<reference evidence="2" key="1">
    <citation type="submission" date="2013-05" db="EMBL/GenBank/DDBJ databases">
        <authorList>
            <person name="Harkins D.M."/>
            <person name="Durkin A.S."/>
            <person name="Brinkac L.M."/>
            <person name="Haft D.H."/>
            <person name="Selengut J.D."/>
            <person name="Sanka R."/>
            <person name="DePew J."/>
            <person name="Purushe J."/>
            <person name="Galloway R.L."/>
            <person name="Vinetz J.M."/>
            <person name="Sutton G.G."/>
            <person name="Nierman W.C."/>
            <person name="Fouts D.E."/>
        </authorList>
    </citation>
    <scope>NUCLEOTIDE SEQUENCE [LARGE SCALE GENOMIC DNA]</scope>
    <source>
        <strain evidence="2">80-412</strain>
    </source>
</reference>
<dbReference type="GO" id="GO:0006313">
    <property type="term" value="P:DNA transposition"/>
    <property type="evidence" value="ECO:0007669"/>
    <property type="project" value="InterPro"/>
</dbReference>
<organism evidence="2 3">
    <name type="scientific">Leptospira alstonii serovar Pingchang str. 80-412</name>
    <dbReference type="NCBI Taxonomy" id="1218564"/>
    <lineage>
        <taxon>Bacteria</taxon>
        <taxon>Pseudomonadati</taxon>
        <taxon>Spirochaetota</taxon>
        <taxon>Spirochaetia</taxon>
        <taxon>Leptospirales</taxon>
        <taxon>Leptospiraceae</taxon>
        <taxon>Leptospira</taxon>
    </lineage>
</organism>
<dbReference type="InterPro" id="IPR047650">
    <property type="entry name" value="Transpos_IS110"/>
</dbReference>
<proteinExistence type="predicted"/>